<evidence type="ECO:0000313" key="1">
    <source>
        <dbReference type="EMBL" id="QUC23005.1"/>
    </source>
</evidence>
<proteinExistence type="predicted"/>
<dbReference type="RefSeq" id="XP_043000678.1">
    <property type="nucleotide sequence ID" value="XM_043144743.1"/>
</dbReference>
<dbReference type="KEGG" id="uvi:66068023"/>
<keyword evidence="2" id="KW-1185">Reference proteome</keyword>
<dbReference type="AlphaFoldDB" id="A0A8E5HWP4"/>
<protein>
    <submittedName>
        <fullName evidence="1">Uncharacterized protein</fullName>
    </submittedName>
</protein>
<organism evidence="1 2">
    <name type="scientific">Ustilaginoidea virens</name>
    <name type="common">Rice false smut fungus</name>
    <name type="synonym">Villosiclava virens</name>
    <dbReference type="NCBI Taxonomy" id="1159556"/>
    <lineage>
        <taxon>Eukaryota</taxon>
        <taxon>Fungi</taxon>
        <taxon>Dikarya</taxon>
        <taxon>Ascomycota</taxon>
        <taxon>Pezizomycotina</taxon>
        <taxon>Sordariomycetes</taxon>
        <taxon>Hypocreomycetidae</taxon>
        <taxon>Hypocreales</taxon>
        <taxon>Clavicipitaceae</taxon>
        <taxon>Ustilaginoidea</taxon>
    </lineage>
</organism>
<sequence length="123" mass="13547">MADRRPSTEPEKLQVQQQQQLNCTTAREISVVGSNAKCASLREQQTEARRQETGFNIEKYSVRTADNRYRSSITGTGIGIELSKLSSAPDSPSQHVDENLPLSPPYAAGLPALINAERLLHVQ</sequence>
<evidence type="ECO:0000313" key="2">
    <source>
        <dbReference type="Proteomes" id="UP000027002"/>
    </source>
</evidence>
<accession>A0A8E5HWP4</accession>
<dbReference type="EMBL" id="CP072758">
    <property type="protein sequence ID" value="QUC23005.1"/>
    <property type="molecule type" value="Genomic_DNA"/>
</dbReference>
<dbReference type="Proteomes" id="UP000027002">
    <property type="component" value="Chromosome 6"/>
</dbReference>
<name>A0A8E5HWP4_USTVR</name>
<dbReference type="GeneID" id="66068023"/>
<reference evidence="1" key="1">
    <citation type="submission" date="2020-03" db="EMBL/GenBank/DDBJ databases">
        <title>A mixture of massive structural variations and highly conserved coding sequences in Ustilaginoidea virens genome.</title>
        <authorList>
            <person name="Zhang K."/>
            <person name="Zhao Z."/>
            <person name="Zhang Z."/>
            <person name="Li Y."/>
            <person name="Hsiang T."/>
            <person name="Sun W."/>
        </authorList>
    </citation>
    <scope>NUCLEOTIDE SEQUENCE</scope>
    <source>
        <strain evidence="1">UV-8b</strain>
    </source>
</reference>
<gene>
    <name evidence="1" type="ORF">UV8b_07246</name>
</gene>